<reference evidence="4 5" key="1">
    <citation type="submission" date="2015-04" db="EMBL/GenBank/DDBJ databases">
        <title>Taxonomic description and genome sequence of Salinicoccus sediminis sp. nov., a novel hyper halotolerant bacterium isolated from marine sediment.</title>
        <authorList>
            <person name="Mathan Kumar R."/>
            <person name="Kaur G."/>
            <person name="Kumar N."/>
            <person name="Kumar A."/>
            <person name="Singh N.K."/>
            <person name="Kaur N."/>
            <person name="Mayilraj S."/>
        </authorList>
    </citation>
    <scope>NUCLEOTIDE SEQUENCE [LARGE SCALE GENOMIC DNA]</scope>
    <source>
        <strain evidence="4 5">SV-16</strain>
    </source>
</reference>
<dbReference type="PROSITE" id="PS50206">
    <property type="entry name" value="RHODANESE_3"/>
    <property type="match status" value="2"/>
</dbReference>
<name>A0A0M2SSF7_9STAP</name>
<keyword evidence="2" id="KW-0677">Repeat</keyword>
<dbReference type="InterPro" id="IPR036873">
    <property type="entry name" value="Rhodanese-like_dom_sf"/>
</dbReference>
<evidence type="ECO:0000256" key="1">
    <source>
        <dbReference type="ARBA" id="ARBA00022679"/>
    </source>
</evidence>
<accession>A0A0M2SSF7</accession>
<dbReference type="OrthoDB" id="9770030at2"/>
<dbReference type="SMART" id="SM00450">
    <property type="entry name" value="RHOD"/>
    <property type="match status" value="2"/>
</dbReference>
<evidence type="ECO:0000256" key="2">
    <source>
        <dbReference type="ARBA" id="ARBA00022737"/>
    </source>
</evidence>
<evidence type="ECO:0000313" key="5">
    <source>
        <dbReference type="Proteomes" id="UP000034287"/>
    </source>
</evidence>
<feature type="domain" description="Rhodanese" evidence="3">
    <location>
        <begin position="18"/>
        <end position="151"/>
    </location>
</feature>
<feature type="domain" description="Rhodanese" evidence="3">
    <location>
        <begin position="205"/>
        <end position="294"/>
    </location>
</feature>
<comment type="caution">
    <text evidence="4">The sequence shown here is derived from an EMBL/GenBank/DDBJ whole genome shotgun (WGS) entry which is preliminary data.</text>
</comment>
<dbReference type="CDD" id="cd01448">
    <property type="entry name" value="TST_Repeat_1"/>
    <property type="match status" value="1"/>
</dbReference>
<dbReference type="PATRIC" id="fig|1432562.3.peg.724"/>
<dbReference type="PANTHER" id="PTHR11364">
    <property type="entry name" value="THIOSULFATE SULFERTANSFERASE"/>
    <property type="match status" value="1"/>
</dbReference>
<dbReference type="AlphaFoldDB" id="A0A0M2SSF7"/>
<dbReference type="SUPFAM" id="SSF52821">
    <property type="entry name" value="Rhodanese/Cell cycle control phosphatase"/>
    <property type="match status" value="2"/>
</dbReference>
<keyword evidence="5" id="KW-1185">Reference proteome</keyword>
<dbReference type="Proteomes" id="UP000034287">
    <property type="component" value="Unassembled WGS sequence"/>
</dbReference>
<proteinExistence type="predicted"/>
<dbReference type="CDD" id="cd01449">
    <property type="entry name" value="TST_Repeat_2"/>
    <property type="match status" value="1"/>
</dbReference>
<dbReference type="PANTHER" id="PTHR11364:SF27">
    <property type="entry name" value="SULFURTRANSFERASE"/>
    <property type="match status" value="1"/>
</dbReference>
<dbReference type="EMBL" id="LAYZ01000001">
    <property type="protein sequence ID" value="KKK35897.1"/>
    <property type="molecule type" value="Genomic_DNA"/>
</dbReference>
<dbReference type="STRING" id="1432562.WN59_03575"/>
<dbReference type="Pfam" id="PF00581">
    <property type="entry name" value="Rhodanese"/>
    <property type="match status" value="2"/>
</dbReference>
<dbReference type="RefSeq" id="WP_046512661.1">
    <property type="nucleotide sequence ID" value="NZ_LAYZ01000001.1"/>
</dbReference>
<dbReference type="Gene3D" id="3.40.250.10">
    <property type="entry name" value="Rhodanese-like domain"/>
    <property type="match status" value="2"/>
</dbReference>
<evidence type="ECO:0000313" key="4">
    <source>
        <dbReference type="EMBL" id="KKK35897.1"/>
    </source>
</evidence>
<keyword evidence="1 4" id="KW-0808">Transferase</keyword>
<dbReference type="InterPro" id="IPR001763">
    <property type="entry name" value="Rhodanese-like_dom"/>
</dbReference>
<dbReference type="InterPro" id="IPR045078">
    <property type="entry name" value="TST/MPST-like"/>
</dbReference>
<protein>
    <submittedName>
        <fullName evidence="4">Thiosulfate sulfurtransferase</fullName>
    </submittedName>
</protein>
<dbReference type="GO" id="GO:0004792">
    <property type="term" value="F:thiosulfate-cyanide sulfurtransferase activity"/>
    <property type="evidence" value="ECO:0007669"/>
    <property type="project" value="TreeGrafter"/>
</dbReference>
<sequence length="297" mass="33042">MNKIPLIVSTDWLYERLDDPNIRILDATTFLRHSETGYYDVWSGKVAYDEAHIPGAVFADILNDLSDPEAKYSLTVPSREYFTHNISKLGIGDPDTYAVVYDRGAEVGNSIASSDWASRLAWQIRYEGFENVAILEGGLPKWQSENKPVTNEVNTYPQAEFTGERDGPLFSTKEDVKQAIGDDNIVIINSLDPETYKGSKKTYARAGHIPGSVNVFFGSHSDPETKALFDDEELRKNFEKAGALDPDKKVITYCGSGIAATWNGTILNKLGQNNVSVYDGSLTEWTNDPTLPLEKEE</sequence>
<gene>
    <name evidence="4" type="ORF">WN59_03575</name>
</gene>
<evidence type="ECO:0000259" key="3">
    <source>
        <dbReference type="PROSITE" id="PS50206"/>
    </source>
</evidence>
<organism evidence="4 5">
    <name type="scientific">Salinicoccus sediminis</name>
    <dbReference type="NCBI Taxonomy" id="1432562"/>
    <lineage>
        <taxon>Bacteria</taxon>
        <taxon>Bacillati</taxon>
        <taxon>Bacillota</taxon>
        <taxon>Bacilli</taxon>
        <taxon>Bacillales</taxon>
        <taxon>Staphylococcaceae</taxon>
        <taxon>Salinicoccus</taxon>
    </lineage>
</organism>